<evidence type="ECO:0000313" key="9">
    <source>
        <dbReference type="EMBL" id="RFU25166.1"/>
    </source>
</evidence>
<gene>
    <name evidence="9" type="ORF">B7463_g11170</name>
</gene>
<dbReference type="PANTHER" id="PTHR48022">
    <property type="entry name" value="PLASTIDIC GLUCOSE TRANSPORTER 4"/>
    <property type="match status" value="1"/>
</dbReference>
<sequence length="496" mass="54545">MAGGARANGYNYAVTFFAALGSFTYGYNSAIMGSVIGLPAFFPYFNIIESSSKGSSIIGAINGVYYGGGALGCWTIAYLADYFGRRRCIQIICVVCIISAALQAGSVHIAMLLVARLVNGISIGWINSIVPTYQSEIAPAAQRGRLVGSHGFIICIGYAMAGWAGYGSYFAKAAVQWRLVLALQAVAPLFLLIGSPWLPESPRLRILEKLHERPDDPYHVNAREEFMQIHKQVELERDQKVGNFIQLLLHPTYRKRMLYGFFFQCLAQTTGVLVINNYQVLLYTNLGVNGAAPLVLYACFNTWASFCNWVNSMILDRYGRIRIMAIGVIGCAICVTIEAAMVAKYANGGSKAGNAIGVLFIYLFVTFYGGCVDVSMYVYCSEIFPTLIRAQGVGFSISGLFIAALLFTEVAPTAFNNIGWKYYLVFIFLPLFTVGFLIKFFPETKGLTLEEVGAKFGDQVALDLTHLTEKDREELDIKLANLTTIKDIDNPRPGEE</sequence>
<dbReference type="SUPFAM" id="SSF103473">
    <property type="entry name" value="MFS general substrate transporter"/>
    <property type="match status" value="1"/>
</dbReference>
<dbReference type="InterPro" id="IPR020846">
    <property type="entry name" value="MFS_dom"/>
</dbReference>
<protein>
    <recommendedName>
        <fullName evidence="8">Major facilitator superfamily (MFS) profile domain-containing protein</fullName>
    </recommendedName>
</protein>
<keyword evidence="4 7" id="KW-0812">Transmembrane</keyword>
<dbReference type="Gene3D" id="1.20.1250.20">
    <property type="entry name" value="MFS general substrate transporter like domains"/>
    <property type="match status" value="1"/>
</dbReference>
<proteinExistence type="inferred from homology"/>
<dbReference type="InterPro" id="IPR036259">
    <property type="entry name" value="MFS_trans_sf"/>
</dbReference>
<dbReference type="GO" id="GO:0005351">
    <property type="term" value="F:carbohydrate:proton symporter activity"/>
    <property type="evidence" value="ECO:0007669"/>
    <property type="project" value="TreeGrafter"/>
</dbReference>
<keyword evidence="10" id="KW-1185">Reference proteome</keyword>
<evidence type="ECO:0000256" key="2">
    <source>
        <dbReference type="ARBA" id="ARBA00010992"/>
    </source>
</evidence>
<feature type="transmembrane region" description="Helical" evidence="7">
    <location>
        <begin position="323"/>
        <end position="343"/>
    </location>
</feature>
<dbReference type="InterPro" id="IPR005829">
    <property type="entry name" value="Sugar_transporter_CS"/>
</dbReference>
<dbReference type="PROSITE" id="PS50850">
    <property type="entry name" value="MFS"/>
    <property type="match status" value="1"/>
</dbReference>
<evidence type="ECO:0000256" key="4">
    <source>
        <dbReference type="ARBA" id="ARBA00022692"/>
    </source>
</evidence>
<dbReference type="InterPro" id="IPR003663">
    <property type="entry name" value="Sugar/inositol_transpt"/>
</dbReference>
<feature type="transmembrane region" description="Helical" evidence="7">
    <location>
        <begin position="355"/>
        <end position="380"/>
    </location>
</feature>
<dbReference type="Proteomes" id="UP000258309">
    <property type="component" value="Unassembled WGS sequence"/>
</dbReference>
<feature type="domain" description="Major facilitator superfamily (MFS) profile" evidence="8">
    <location>
        <begin position="14"/>
        <end position="445"/>
    </location>
</feature>
<comment type="caution">
    <text evidence="9">The sequence shown here is derived from an EMBL/GenBank/DDBJ whole genome shotgun (WGS) entry which is preliminary data.</text>
</comment>
<feature type="transmembrane region" description="Helical" evidence="7">
    <location>
        <begin position="422"/>
        <end position="441"/>
    </location>
</feature>
<dbReference type="AlphaFoldDB" id="A0A3E2GVN2"/>
<reference evidence="9 10" key="1">
    <citation type="submission" date="2018-05" db="EMBL/GenBank/DDBJ databases">
        <title>Draft genome sequence of Scytalidium lignicola DSM 105466, a ubiquitous saprotrophic fungus.</title>
        <authorList>
            <person name="Buettner E."/>
            <person name="Gebauer A.M."/>
            <person name="Hofrichter M."/>
            <person name="Liers C."/>
            <person name="Kellner H."/>
        </authorList>
    </citation>
    <scope>NUCLEOTIDE SEQUENCE [LARGE SCALE GENOMIC DNA]</scope>
    <source>
        <strain evidence="9 10">DSM 105466</strain>
    </source>
</reference>
<feature type="transmembrane region" description="Helical" evidence="7">
    <location>
        <begin position="151"/>
        <end position="171"/>
    </location>
</feature>
<feature type="transmembrane region" description="Helical" evidence="7">
    <location>
        <begin position="89"/>
        <end position="115"/>
    </location>
</feature>
<feature type="transmembrane region" description="Helical" evidence="7">
    <location>
        <begin position="392"/>
        <end position="410"/>
    </location>
</feature>
<feature type="non-terminal residue" evidence="9">
    <location>
        <position position="1"/>
    </location>
</feature>
<dbReference type="PROSITE" id="PS00217">
    <property type="entry name" value="SUGAR_TRANSPORT_2"/>
    <property type="match status" value="1"/>
</dbReference>
<feature type="transmembrane region" description="Helical" evidence="7">
    <location>
        <begin position="57"/>
        <end position="77"/>
    </location>
</feature>
<comment type="subcellular location">
    <subcellularLocation>
        <location evidence="1">Membrane</location>
        <topology evidence="1">Multi-pass membrane protein</topology>
    </subcellularLocation>
</comment>
<comment type="similarity">
    <text evidence="2">Belongs to the major facilitator superfamily. Sugar transporter (TC 2.A.1.1) family.</text>
</comment>
<dbReference type="PANTHER" id="PTHR48022:SF11">
    <property type="entry name" value="MONOSACCHARIDE TRANSPORTER (HXT8), PUTATIVE (AFU_ORTHOLOGUE AFUA_2G08120)-RELATED"/>
    <property type="match status" value="1"/>
</dbReference>
<evidence type="ECO:0000259" key="8">
    <source>
        <dbReference type="PROSITE" id="PS50850"/>
    </source>
</evidence>
<evidence type="ECO:0000256" key="1">
    <source>
        <dbReference type="ARBA" id="ARBA00004141"/>
    </source>
</evidence>
<dbReference type="EMBL" id="NCSJ02000357">
    <property type="protein sequence ID" value="RFU25166.1"/>
    <property type="molecule type" value="Genomic_DNA"/>
</dbReference>
<name>A0A3E2GVN2_SCYLI</name>
<evidence type="ECO:0000256" key="5">
    <source>
        <dbReference type="ARBA" id="ARBA00022989"/>
    </source>
</evidence>
<evidence type="ECO:0000256" key="3">
    <source>
        <dbReference type="ARBA" id="ARBA00022448"/>
    </source>
</evidence>
<keyword evidence="5 7" id="KW-1133">Transmembrane helix</keyword>
<feature type="transmembrane region" description="Helical" evidence="7">
    <location>
        <begin position="25"/>
        <end position="45"/>
    </location>
</feature>
<keyword evidence="6 7" id="KW-0472">Membrane</keyword>
<dbReference type="OrthoDB" id="6612291at2759"/>
<dbReference type="InterPro" id="IPR005828">
    <property type="entry name" value="MFS_sugar_transport-like"/>
</dbReference>
<feature type="non-terminal residue" evidence="9">
    <location>
        <position position="496"/>
    </location>
</feature>
<organism evidence="9 10">
    <name type="scientific">Scytalidium lignicola</name>
    <name type="common">Hyphomycete</name>
    <dbReference type="NCBI Taxonomy" id="5539"/>
    <lineage>
        <taxon>Eukaryota</taxon>
        <taxon>Fungi</taxon>
        <taxon>Dikarya</taxon>
        <taxon>Ascomycota</taxon>
        <taxon>Pezizomycotina</taxon>
        <taxon>Leotiomycetes</taxon>
        <taxon>Leotiomycetes incertae sedis</taxon>
        <taxon>Scytalidium</taxon>
    </lineage>
</organism>
<evidence type="ECO:0000256" key="6">
    <source>
        <dbReference type="ARBA" id="ARBA00023136"/>
    </source>
</evidence>
<evidence type="ECO:0000313" key="10">
    <source>
        <dbReference type="Proteomes" id="UP000258309"/>
    </source>
</evidence>
<keyword evidence="3" id="KW-0813">Transport</keyword>
<accession>A0A3E2GVN2</accession>
<dbReference type="GO" id="GO:0016020">
    <property type="term" value="C:membrane"/>
    <property type="evidence" value="ECO:0007669"/>
    <property type="project" value="UniProtKB-SubCell"/>
</dbReference>
<dbReference type="Pfam" id="PF00083">
    <property type="entry name" value="Sugar_tr"/>
    <property type="match status" value="1"/>
</dbReference>
<evidence type="ECO:0000256" key="7">
    <source>
        <dbReference type="SAM" id="Phobius"/>
    </source>
</evidence>
<dbReference type="OMA" id="MMVVLIP"/>
<dbReference type="PRINTS" id="PR00171">
    <property type="entry name" value="SUGRTRNSPORT"/>
</dbReference>
<dbReference type="InterPro" id="IPR050360">
    <property type="entry name" value="MFS_Sugar_Transporters"/>
</dbReference>
<feature type="transmembrane region" description="Helical" evidence="7">
    <location>
        <begin position="177"/>
        <end position="198"/>
    </location>
</feature>